<name>A0A392TZN9_9FABA</name>
<comment type="caution">
    <text evidence="2">The sequence shown here is derived from an EMBL/GenBank/DDBJ whole genome shotgun (WGS) entry which is preliminary data.</text>
</comment>
<feature type="non-terminal residue" evidence="2">
    <location>
        <position position="37"/>
    </location>
</feature>
<accession>A0A392TZN9</accession>
<evidence type="ECO:0000313" key="3">
    <source>
        <dbReference type="Proteomes" id="UP000265520"/>
    </source>
</evidence>
<keyword evidence="3" id="KW-1185">Reference proteome</keyword>
<reference evidence="2 3" key="1">
    <citation type="journal article" date="2018" name="Front. Plant Sci.">
        <title>Red Clover (Trifolium pratense) and Zigzag Clover (T. medium) - A Picture of Genomic Similarities and Differences.</title>
        <authorList>
            <person name="Dluhosova J."/>
            <person name="Istvanek J."/>
            <person name="Nedelnik J."/>
            <person name="Repkova J."/>
        </authorList>
    </citation>
    <scope>NUCLEOTIDE SEQUENCE [LARGE SCALE GENOMIC DNA]</scope>
    <source>
        <strain evidence="3">cv. 10/8</strain>
        <tissue evidence="2">Leaf</tissue>
    </source>
</reference>
<evidence type="ECO:0000256" key="1">
    <source>
        <dbReference type="SAM" id="MobiDB-lite"/>
    </source>
</evidence>
<dbReference type="Proteomes" id="UP000265520">
    <property type="component" value="Unassembled WGS sequence"/>
</dbReference>
<dbReference type="EMBL" id="LXQA010678515">
    <property type="protein sequence ID" value="MCI65586.1"/>
    <property type="molecule type" value="Genomic_DNA"/>
</dbReference>
<protein>
    <submittedName>
        <fullName evidence="2">Uncharacterized protein</fullName>
    </submittedName>
</protein>
<dbReference type="AlphaFoldDB" id="A0A392TZN9"/>
<feature type="region of interest" description="Disordered" evidence="1">
    <location>
        <begin position="1"/>
        <end position="37"/>
    </location>
</feature>
<evidence type="ECO:0000313" key="2">
    <source>
        <dbReference type="EMBL" id="MCI65586.1"/>
    </source>
</evidence>
<proteinExistence type="predicted"/>
<sequence>MAIPSKGDASTAAAGDGVAEMVQPSPKKRKISDAQKG</sequence>
<organism evidence="2 3">
    <name type="scientific">Trifolium medium</name>
    <dbReference type="NCBI Taxonomy" id="97028"/>
    <lineage>
        <taxon>Eukaryota</taxon>
        <taxon>Viridiplantae</taxon>
        <taxon>Streptophyta</taxon>
        <taxon>Embryophyta</taxon>
        <taxon>Tracheophyta</taxon>
        <taxon>Spermatophyta</taxon>
        <taxon>Magnoliopsida</taxon>
        <taxon>eudicotyledons</taxon>
        <taxon>Gunneridae</taxon>
        <taxon>Pentapetalae</taxon>
        <taxon>rosids</taxon>
        <taxon>fabids</taxon>
        <taxon>Fabales</taxon>
        <taxon>Fabaceae</taxon>
        <taxon>Papilionoideae</taxon>
        <taxon>50 kb inversion clade</taxon>
        <taxon>NPAAA clade</taxon>
        <taxon>Hologalegina</taxon>
        <taxon>IRL clade</taxon>
        <taxon>Trifolieae</taxon>
        <taxon>Trifolium</taxon>
    </lineage>
</organism>